<protein>
    <submittedName>
        <fullName evidence="2">Histidine kinase</fullName>
    </submittedName>
</protein>
<evidence type="ECO:0000313" key="2">
    <source>
        <dbReference type="EMBL" id="MFC5286450.1"/>
    </source>
</evidence>
<comment type="caution">
    <text evidence="2">The sequence shown here is derived from an EMBL/GenBank/DDBJ whole genome shotgun (WGS) entry which is preliminary data.</text>
</comment>
<evidence type="ECO:0000259" key="1">
    <source>
        <dbReference type="Pfam" id="PF07730"/>
    </source>
</evidence>
<dbReference type="RefSeq" id="WP_378244389.1">
    <property type="nucleotide sequence ID" value="NZ_JBHSKF010000002.1"/>
</dbReference>
<dbReference type="Proteomes" id="UP001596157">
    <property type="component" value="Unassembled WGS sequence"/>
</dbReference>
<proteinExistence type="predicted"/>
<accession>A0ABW0EJM6</accession>
<keyword evidence="3" id="KW-1185">Reference proteome</keyword>
<reference evidence="3" key="1">
    <citation type="journal article" date="2019" name="Int. J. Syst. Evol. Microbiol.">
        <title>The Global Catalogue of Microorganisms (GCM) 10K type strain sequencing project: providing services to taxonomists for standard genome sequencing and annotation.</title>
        <authorList>
            <consortium name="The Broad Institute Genomics Platform"/>
            <consortium name="The Broad Institute Genome Sequencing Center for Infectious Disease"/>
            <person name="Wu L."/>
            <person name="Ma J."/>
        </authorList>
    </citation>
    <scope>NUCLEOTIDE SEQUENCE [LARGE SCALE GENOMIC DNA]</scope>
    <source>
        <strain evidence="3">CCUG 59778</strain>
    </source>
</reference>
<name>A0ABW0EJM6_9PSEU</name>
<feature type="domain" description="Signal transduction histidine kinase subgroup 3 dimerisation and phosphoacceptor" evidence="1">
    <location>
        <begin position="32"/>
        <end position="93"/>
    </location>
</feature>
<keyword evidence="2" id="KW-0418">Kinase</keyword>
<dbReference type="EMBL" id="JBHSKF010000002">
    <property type="protein sequence ID" value="MFC5286450.1"/>
    <property type="molecule type" value="Genomic_DNA"/>
</dbReference>
<dbReference type="InterPro" id="IPR011712">
    <property type="entry name" value="Sig_transdc_His_kin_sub3_dim/P"/>
</dbReference>
<gene>
    <name evidence="2" type="ORF">ACFPM7_05250</name>
</gene>
<dbReference type="Pfam" id="PF07730">
    <property type="entry name" value="HisKA_3"/>
    <property type="match status" value="1"/>
</dbReference>
<organism evidence="2 3">
    <name type="scientific">Actinokineospora guangxiensis</name>
    <dbReference type="NCBI Taxonomy" id="1490288"/>
    <lineage>
        <taxon>Bacteria</taxon>
        <taxon>Bacillati</taxon>
        <taxon>Actinomycetota</taxon>
        <taxon>Actinomycetes</taxon>
        <taxon>Pseudonocardiales</taxon>
        <taxon>Pseudonocardiaceae</taxon>
        <taxon>Actinokineospora</taxon>
    </lineage>
</organism>
<sequence>MPGPLRALLSPFRARPHRLRAPDRDTAELRCALERALHDGPALRASALALELGLLAVTVTDPVERKRLDAAQDTVQDVIDDLRAMGEVLYPPVLAGSGLEPALRAVAERQDLAMTIDMAVDAGGLDPREHSRVCLLVADHLRSLEPGTAVAVRVRGGRRFVRVRVTAAGRVGWAVIRCG</sequence>
<dbReference type="GO" id="GO:0016301">
    <property type="term" value="F:kinase activity"/>
    <property type="evidence" value="ECO:0007669"/>
    <property type="project" value="UniProtKB-KW"/>
</dbReference>
<evidence type="ECO:0000313" key="3">
    <source>
        <dbReference type="Proteomes" id="UP001596157"/>
    </source>
</evidence>
<keyword evidence="2" id="KW-0808">Transferase</keyword>